<evidence type="ECO:0000313" key="3">
    <source>
        <dbReference type="EMBL" id="MEE1945902.1"/>
    </source>
</evidence>
<evidence type="ECO:0000259" key="2">
    <source>
        <dbReference type="Pfam" id="PF26566"/>
    </source>
</evidence>
<keyword evidence="1" id="KW-1133">Transmembrane helix</keyword>
<organism evidence="3 4">
    <name type="scientific">Pedobacter albus</name>
    <dbReference type="NCBI Taxonomy" id="3113905"/>
    <lineage>
        <taxon>Bacteria</taxon>
        <taxon>Pseudomonadati</taxon>
        <taxon>Bacteroidota</taxon>
        <taxon>Sphingobacteriia</taxon>
        <taxon>Sphingobacteriales</taxon>
        <taxon>Sphingobacteriaceae</taxon>
        <taxon>Pedobacter</taxon>
    </lineage>
</organism>
<reference evidence="3 4" key="1">
    <citation type="submission" date="2024-01" db="EMBL/GenBank/DDBJ databases">
        <title>Pedobacter sp. nov., isolated from fresh soil.</title>
        <authorList>
            <person name="Le N.T.T."/>
        </authorList>
    </citation>
    <scope>NUCLEOTIDE SEQUENCE [LARGE SCALE GENOMIC DNA]</scope>
    <source>
        <strain evidence="3 4">KR3-3</strain>
    </source>
</reference>
<protein>
    <recommendedName>
        <fullName evidence="2">PH domain-containing protein</fullName>
    </recommendedName>
</protein>
<dbReference type="RefSeq" id="WP_330108221.1">
    <property type="nucleotide sequence ID" value="NZ_JAZDQT010000002.1"/>
</dbReference>
<keyword evidence="1" id="KW-0812">Transmembrane</keyword>
<name>A0ABU7I8U8_9SPHI</name>
<dbReference type="EMBL" id="JAZDQT010000002">
    <property type="protein sequence ID" value="MEE1945902.1"/>
    <property type="molecule type" value="Genomic_DNA"/>
</dbReference>
<sequence>MEIYRMTVANHIKNGWLIIFGTIICLNLHRIFLLIDSSQSYHDSAIASAVCFFLFVLPAIVLHLNYFLVNMGVVLKYSPGEKKMEICKRGFSIVFFIEDIEYVEQSISFNEAEHRAPVLTWDKYNHSVIHLKNGKVFTITSLLVPDFKPPIEKEKLKIKKNMFRLASMNKNYSN</sequence>
<feature type="domain" description="PH" evidence="2">
    <location>
        <begin position="4"/>
        <end position="146"/>
    </location>
</feature>
<comment type="caution">
    <text evidence="3">The sequence shown here is derived from an EMBL/GenBank/DDBJ whole genome shotgun (WGS) entry which is preliminary data.</text>
</comment>
<dbReference type="InterPro" id="IPR058916">
    <property type="entry name" value="PH_40"/>
</dbReference>
<accession>A0ABU7I8U8</accession>
<keyword evidence="4" id="KW-1185">Reference proteome</keyword>
<proteinExistence type="predicted"/>
<evidence type="ECO:0000256" key="1">
    <source>
        <dbReference type="SAM" id="Phobius"/>
    </source>
</evidence>
<evidence type="ECO:0000313" key="4">
    <source>
        <dbReference type="Proteomes" id="UP001336835"/>
    </source>
</evidence>
<keyword evidence="1" id="KW-0472">Membrane</keyword>
<feature type="transmembrane region" description="Helical" evidence="1">
    <location>
        <begin position="45"/>
        <end position="68"/>
    </location>
</feature>
<dbReference type="Proteomes" id="UP001336835">
    <property type="component" value="Unassembled WGS sequence"/>
</dbReference>
<dbReference type="Pfam" id="PF26566">
    <property type="entry name" value="PH_40"/>
    <property type="match status" value="1"/>
</dbReference>
<gene>
    <name evidence="3" type="ORF">VRU48_12345</name>
</gene>
<feature type="transmembrane region" description="Helical" evidence="1">
    <location>
        <begin position="12"/>
        <end position="33"/>
    </location>
</feature>